<dbReference type="KEGG" id="saf:SULAZ_0790"/>
<protein>
    <recommendedName>
        <fullName evidence="3">NosL</fullName>
    </recommendedName>
</protein>
<dbReference type="InterPro" id="IPR008719">
    <property type="entry name" value="N2O_reductase_NosL"/>
</dbReference>
<dbReference type="PANTHER" id="PTHR41247">
    <property type="entry name" value="HTH-TYPE TRANSCRIPTIONAL REPRESSOR YCNK"/>
    <property type="match status" value="1"/>
</dbReference>
<evidence type="ECO:0008006" key="3">
    <source>
        <dbReference type="Google" id="ProtNLM"/>
    </source>
</evidence>
<keyword evidence="2" id="KW-1185">Reference proteome</keyword>
<dbReference type="Pfam" id="PF05573">
    <property type="entry name" value="NosL"/>
    <property type="match status" value="1"/>
</dbReference>
<evidence type="ECO:0000313" key="1">
    <source>
        <dbReference type="EMBL" id="ACN98504.1"/>
    </source>
</evidence>
<dbReference type="STRING" id="204536.SULAZ_0790"/>
<dbReference type="AlphaFoldDB" id="C1DUI3"/>
<dbReference type="EMBL" id="CP001229">
    <property type="protein sequence ID" value="ACN98504.1"/>
    <property type="molecule type" value="Genomic_DNA"/>
</dbReference>
<sequence>MRLILAVILLVITTSFGQPKELQKEERCPICGMSVSPKDKLLSQLKLRDGSYKFFESPKHALKFYFLNQDKVLEIWVKDYSTGKWIDGKLAYYVIIEDGPMGPDLAPFSTKLSATKFAKKEKVYSFKDLTKELIEKLDIHTH</sequence>
<reference evidence="1 2" key="1">
    <citation type="journal article" date="2009" name="J. Bacteriol.">
        <title>Complete and draft genome sequences of six members of the Aquificales.</title>
        <authorList>
            <person name="Reysenbach A.L."/>
            <person name="Hamamura N."/>
            <person name="Podar M."/>
            <person name="Griffiths E."/>
            <person name="Ferreira S."/>
            <person name="Hochstein R."/>
            <person name="Heidelberg J."/>
            <person name="Johnson J."/>
            <person name="Mead D."/>
            <person name="Pohorille A."/>
            <person name="Sarmiento M."/>
            <person name="Schweighofer K."/>
            <person name="Seshadri R."/>
            <person name="Voytek M.A."/>
        </authorList>
    </citation>
    <scope>NUCLEOTIDE SEQUENCE [LARGE SCALE GENOMIC DNA]</scope>
    <source>
        <strain evidence="2">Az-Fu1 / DSM 15241 / OCM 825</strain>
    </source>
</reference>
<organism evidence="1 2">
    <name type="scientific">Sulfurihydrogenibium azorense (strain DSM 15241 / OCM 825 / Az-Fu1)</name>
    <dbReference type="NCBI Taxonomy" id="204536"/>
    <lineage>
        <taxon>Bacteria</taxon>
        <taxon>Pseudomonadati</taxon>
        <taxon>Aquificota</taxon>
        <taxon>Aquificia</taxon>
        <taxon>Aquificales</taxon>
        <taxon>Hydrogenothermaceae</taxon>
        <taxon>Sulfurihydrogenibium</taxon>
    </lineage>
</organism>
<accession>C1DUI3</accession>
<dbReference type="OrthoDB" id="2454527at2"/>
<name>C1DUI3_SULAA</name>
<dbReference type="Proteomes" id="UP000001369">
    <property type="component" value="Chromosome"/>
</dbReference>
<dbReference type="HOGENOM" id="CLU_1813173_0_0_0"/>
<dbReference type="RefSeq" id="WP_012673828.1">
    <property type="nucleotide sequence ID" value="NC_012438.1"/>
</dbReference>
<dbReference type="eggNOG" id="COG4314">
    <property type="taxonomic scope" value="Bacteria"/>
</dbReference>
<dbReference type="Gene3D" id="3.30.70.2050">
    <property type="match status" value="1"/>
</dbReference>
<evidence type="ECO:0000313" key="2">
    <source>
        <dbReference type="Proteomes" id="UP000001369"/>
    </source>
</evidence>
<dbReference type="SUPFAM" id="SSF160387">
    <property type="entry name" value="NosL/MerB-like"/>
    <property type="match status" value="1"/>
</dbReference>
<gene>
    <name evidence="1" type="ordered locus">SULAZ_0790</name>
</gene>
<dbReference type="PANTHER" id="PTHR41247:SF1">
    <property type="entry name" value="HTH-TYPE TRANSCRIPTIONAL REPRESSOR YCNK"/>
    <property type="match status" value="1"/>
</dbReference>
<proteinExistence type="predicted"/>